<dbReference type="Proteomes" id="UP000243507">
    <property type="component" value="Unassembled WGS sequence"/>
</dbReference>
<gene>
    <name evidence="1" type="ORF">CLN94_13160</name>
</gene>
<dbReference type="AlphaFoldDB" id="A0A2A4CLV0"/>
<protein>
    <submittedName>
        <fullName evidence="1">Uncharacterized protein</fullName>
    </submittedName>
</protein>
<evidence type="ECO:0000313" key="1">
    <source>
        <dbReference type="EMBL" id="PCD75585.1"/>
    </source>
</evidence>
<reference evidence="1 2" key="1">
    <citation type="submission" date="2017-09" db="EMBL/GenBank/DDBJ databases">
        <title>A multilocus sequence analysis scheme for characterization of bacteria in the genus Thioclava.</title>
        <authorList>
            <person name="Liu Y."/>
            <person name="Shao Z."/>
        </authorList>
    </citation>
    <scope>NUCLEOTIDE SEQUENCE [LARGE SCALE GENOMIC DNA]</scope>
    <source>
        <strain evidence="1 2">CAU 1312</strain>
    </source>
</reference>
<proteinExistence type="predicted"/>
<keyword evidence="2" id="KW-1185">Reference proteome</keyword>
<name>A0A2A4CLV0_9RHOB</name>
<dbReference type="OrthoDB" id="7596615at2"/>
<evidence type="ECO:0000313" key="2">
    <source>
        <dbReference type="Proteomes" id="UP000243507"/>
    </source>
</evidence>
<organism evidence="1 2">
    <name type="scientific">Pseudothioclava arenosa</name>
    <dbReference type="NCBI Taxonomy" id="1795308"/>
    <lineage>
        <taxon>Bacteria</taxon>
        <taxon>Pseudomonadati</taxon>
        <taxon>Pseudomonadota</taxon>
        <taxon>Alphaproteobacteria</taxon>
        <taxon>Rhodobacterales</taxon>
        <taxon>Paracoccaceae</taxon>
        <taxon>Pseudothioclava</taxon>
    </lineage>
</organism>
<accession>A0A2A4CLV0</accession>
<sequence>MNMPFELGMDLGVRRAGNEQLSTKQFLIFEDQPYETKRTLSDLGGQDIVWHKGDYQLVIKGLRDFLSVQVGVPGLPGATKLKADYEDCSAWTVNKKMDEGHTEREALALPTAERLAAMKEWIDAGKPAV</sequence>
<dbReference type="EMBL" id="NTJD01000012">
    <property type="protein sequence ID" value="PCD75585.1"/>
    <property type="molecule type" value="Genomic_DNA"/>
</dbReference>
<comment type="caution">
    <text evidence="1">The sequence shown here is derived from an EMBL/GenBank/DDBJ whole genome shotgun (WGS) entry which is preliminary data.</text>
</comment>